<comment type="subcellular location">
    <subcellularLocation>
        <location evidence="1">Cell inner membrane</location>
        <topology evidence="1">Multi-pass membrane protein</topology>
    </subcellularLocation>
</comment>
<organism evidence="17 18">
    <name type="scientific">Blastochloris sulfoviridis</name>
    <dbReference type="NCBI Taxonomy" id="50712"/>
    <lineage>
        <taxon>Bacteria</taxon>
        <taxon>Pseudomonadati</taxon>
        <taxon>Pseudomonadota</taxon>
        <taxon>Alphaproteobacteria</taxon>
        <taxon>Hyphomicrobiales</taxon>
        <taxon>Blastochloridaceae</taxon>
        <taxon>Blastochloris</taxon>
    </lineage>
</organism>
<dbReference type="InterPro" id="IPR003838">
    <property type="entry name" value="ABC3_permease_C"/>
</dbReference>
<evidence type="ECO:0000256" key="3">
    <source>
        <dbReference type="ARBA" id="ARBA00022475"/>
    </source>
</evidence>
<keyword evidence="8" id="KW-1278">Translocase</keyword>
<dbReference type="OrthoDB" id="9802264at2"/>
<evidence type="ECO:0000256" key="8">
    <source>
        <dbReference type="ARBA" id="ARBA00022967"/>
    </source>
</evidence>
<dbReference type="SMART" id="SM00382">
    <property type="entry name" value="AAA"/>
    <property type="match status" value="1"/>
</dbReference>
<protein>
    <recommendedName>
        <fullName evidence="13">Pyoverdine export ATP-binding/permease protein PvdT</fullName>
    </recommendedName>
</protein>
<feature type="transmembrane region" description="Helical" evidence="15">
    <location>
        <begin position="318"/>
        <end position="338"/>
    </location>
</feature>
<keyword evidence="7" id="KW-0067">ATP-binding</keyword>
<evidence type="ECO:0000259" key="16">
    <source>
        <dbReference type="PROSITE" id="PS50893"/>
    </source>
</evidence>
<sequence length="695" mass="73891">MPARRASAARHGRSDPITAGGFALVDTLQAVDVPLASAQRSAPDAPLIEIRGLRREYQSGDDTIAALKDVDLTIAAGEMVAIVGASGSGKSTLMNILGCLDRPTSGSYRIAGRETAQLGPDELAELRREHFGFIFQRYHLMSELTALGNVEIPAVYAGLPRAERQTRAARLLDRLGMADRVHHRPGQLSGGQQQRVSIARALMNGGEIVLADEPTGALDSRSGEEMLRILDELNAEGTTVIIVTHDASVAARAQRIIELRDGEIISDRRNATPARPSAAPRLGGAGTPSTPWRAAVGRFREAFRMASFAMRAHGLRTFLTMLGIVIGIAAVVCMVALGEGSRQKVLANISSLGTNTLEVFPGLNFGDTRSGRIRTLVVADADALAQQPYVAAVTPTVSTTRSLRYRSTEANGMVNGVGDRYFDVKGTKLLEGRLFDADSVKRIAQDVVIDETARDALFADDPGKSPIGEVILVGNVPSRIIGLVQKQQGGFGSSANPSVYLPYSTVQARFLGTTALRSITVRVADDTPTDLALAAVTQLLIQRHGTKDFFILNTDDIRKTITQTTEILAMLIASIAVISLVVGGIGVMNIMLVSVSERVNEIGVRMAVGARRSDILQQFLIEAVLVCLIGGVLGIALALGFGAVFAMLETPFTLIYSTASIIAAVVCSTLIGVIFGYLPAHNASLLDPVVALARD</sequence>
<comment type="caution">
    <text evidence="17">The sequence shown here is derived from an EMBL/GenBank/DDBJ whole genome shotgun (WGS) entry which is preliminary data.</text>
</comment>
<dbReference type="InterPro" id="IPR050250">
    <property type="entry name" value="Macrolide_Exporter_MacB"/>
</dbReference>
<gene>
    <name evidence="17" type="primary">macB</name>
    <name evidence="17" type="ORF">F1193_04190</name>
</gene>
<dbReference type="Gene3D" id="3.40.50.300">
    <property type="entry name" value="P-loop containing nucleotide triphosphate hydrolases"/>
    <property type="match status" value="1"/>
</dbReference>
<evidence type="ECO:0000313" key="18">
    <source>
        <dbReference type="Proteomes" id="UP000323886"/>
    </source>
</evidence>
<dbReference type="SUPFAM" id="SSF52540">
    <property type="entry name" value="P-loop containing nucleoside triphosphate hydrolases"/>
    <property type="match status" value="1"/>
</dbReference>
<comment type="similarity">
    <text evidence="12">Belongs to the ABC transporter superfamily. Macrolide exporter (TC 3.A.1.122) family.</text>
</comment>
<reference evidence="17 18" key="1">
    <citation type="submission" date="2019-09" db="EMBL/GenBank/DDBJ databases">
        <title>Draft Whole-Genome sequence of Blastochloris sulfoviridis DSM 729.</title>
        <authorList>
            <person name="Meyer T.E."/>
            <person name="Kyndt J.A."/>
        </authorList>
    </citation>
    <scope>NUCLEOTIDE SEQUENCE [LARGE SCALE GENOMIC DNA]</scope>
    <source>
        <strain evidence="17 18">DSM 729</strain>
    </source>
</reference>
<dbReference type="GO" id="GO:0005886">
    <property type="term" value="C:plasma membrane"/>
    <property type="evidence" value="ECO:0007669"/>
    <property type="project" value="UniProtKB-SubCell"/>
</dbReference>
<dbReference type="InterPro" id="IPR025857">
    <property type="entry name" value="MacB_PCD"/>
</dbReference>
<proteinExistence type="inferred from homology"/>
<dbReference type="PANTHER" id="PTHR30572">
    <property type="entry name" value="MEMBRANE COMPONENT OF TRANSPORTER-RELATED"/>
    <property type="match status" value="1"/>
</dbReference>
<dbReference type="InterPro" id="IPR003439">
    <property type="entry name" value="ABC_transporter-like_ATP-bd"/>
</dbReference>
<dbReference type="GO" id="GO:0005524">
    <property type="term" value="F:ATP binding"/>
    <property type="evidence" value="ECO:0007669"/>
    <property type="project" value="UniProtKB-KW"/>
</dbReference>
<dbReference type="InterPro" id="IPR027417">
    <property type="entry name" value="P-loop_NTPase"/>
</dbReference>
<name>A0A5M6I3A4_9HYPH</name>
<evidence type="ECO:0000256" key="12">
    <source>
        <dbReference type="ARBA" id="ARBA00038388"/>
    </source>
</evidence>
<dbReference type="Proteomes" id="UP000323886">
    <property type="component" value="Unassembled WGS sequence"/>
</dbReference>
<dbReference type="GO" id="GO:0016887">
    <property type="term" value="F:ATP hydrolysis activity"/>
    <property type="evidence" value="ECO:0007669"/>
    <property type="project" value="InterPro"/>
</dbReference>
<keyword evidence="9 15" id="KW-1133">Transmembrane helix</keyword>
<keyword evidence="3" id="KW-1003">Cell membrane</keyword>
<dbReference type="InterPro" id="IPR017911">
    <property type="entry name" value="MacB-like_ATP-bd"/>
</dbReference>
<evidence type="ECO:0000256" key="1">
    <source>
        <dbReference type="ARBA" id="ARBA00004429"/>
    </source>
</evidence>
<evidence type="ECO:0000256" key="4">
    <source>
        <dbReference type="ARBA" id="ARBA00022519"/>
    </source>
</evidence>
<keyword evidence="10 15" id="KW-0472">Membrane</keyword>
<evidence type="ECO:0000256" key="9">
    <source>
        <dbReference type="ARBA" id="ARBA00022989"/>
    </source>
</evidence>
<dbReference type="GO" id="GO:0046677">
    <property type="term" value="P:response to antibiotic"/>
    <property type="evidence" value="ECO:0007669"/>
    <property type="project" value="UniProtKB-KW"/>
</dbReference>
<accession>A0A5M6I3A4</accession>
<dbReference type="Pfam" id="PF00005">
    <property type="entry name" value="ABC_tran"/>
    <property type="match status" value="1"/>
</dbReference>
<dbReference type="GO" id="GO:0098796">
    <property type="term" value="C:membrane protein complex"/>
    <property type="evidence" value="ECO:0007669"/>
    <property type="project" value="UniProtKB-ARBA"/>
</dbReference>
<evidence type="ECO:0000256" key="14">
    <source>
        <dbReference type="SAM" id="MobiDB-lite"/>
    </source>
</evidence>
<evidence type="ECO:0000256" key="2">
    <source>
        <dbReference type="ARBA" id="ARBA00022448"/>
    </source>
</evidence>
<evidence type="ECO:0000256" key="15">
    <source>
        <dbReference type="SAM" id="Phobius"/>
    </source>
</evidence>
<dbReference type="PANTHER" id="PTHR30572:SF14">
    <property type="entry name" value="MACROLIDE EXPORT ATP-BINDING_PERMEASE PROTEIN MACB"/>
    <property type="match status" value="1"/>
</dbReference>
<keyword evidence="18" id="KW-1185">Reference proteome</keyword>
<keyword evidence="11" id="KW-0046">Antibiotic resistance</keyword>
<feature type="transmembrane region" description="Helical" evidence="15">
    <location>
        <begin position="619"/>
        <end position="648"/>
    </location>
</feature>
<evidence type="ECO:0000256" key="10">
    <source>
        <dbReference type="ARBA" id="ARBA00023136"/>
    </source>
</evidence>
<evidence type="ECO:0000256" key="5">
    <source>
        <dbReference type="ARBA" id="ARBA00022692"/>
    </source>
</evidence>
<keyword evidence="4" id="KW-0997">Cell inner membrane</keyword>
<dbReference type="FunFam" id="3.40.50.300:FF:000032">
    <property type="entry name" value="Export ABC transporter ATP-binding protein"/>
    <property type="match status" value="1"/>
</dbReference>
<evidence type="ECO:0000313" key="17">
    <source>
        <dbReference type="EMBL" id="KAA5602690.1"/>
    </source>
</evidence>
<dbReference type="Pfam" id="PF02687">
    <property type="entry name" value="FtsX"/>
    <property type="match status" value="1"/>
</dbReference>
<feature type="region of interest" description="Disordered" evidence="14">
    <location>
        <begin position="269"/>
        <end position="288"/>
    </location>
</feature>
<evidence type="ECO:0000256" key="7">
    <source>
        <dbReference type="ARBA" id="ARBA00022840"/>
    </source>
</evidence>
<dbReference type="InterPro" id="IPR003593">
    <property type="entry name" value="AAA+_ATPase"/>
</dbReference>
<evidence type="ECO:0000256" key="11">
    <source>
        <dbReference type="ARBA" id="ARBA00023251"/>
    </source>
</evidence>
<dbReference type="PROSITE" id="PS50893">
    <property type="entry name" value="ABC_TRANSPORTER_2"/>
    <property type="match status" value="1"/>
</dbReference>
<keyword evidence="5 15" id="KW-0812">Transmembrane</keyword>
<feature type="domain" description="ABC transporter" evidence="16">
    <location>
        <begin position="48"/>
        <end position="286"/>
    </location>
</feature>
<dbReference type="InterPro" id="IPR017871">
    <property type="entry name" value="ABC_transporter-like_CS"/>
</dbReference>
<dbReference type="PROSITE" id="PS00211">
    <property type="entry name" value="ABC_TRANSPORTER_1"/>
    <property type="match status" value="1"/>
</dbReference>
<evidence type="ECO:0000256" key="13">
    <source>
        <dbReference type="ARBA" id="ARBA00041199"/>
    </source>
</evidence>
<evidence type="ECO:0000256" key="6">
    <source>
        <dbReference type="ARBA" id="ARBA00022741"/>
    </source>
</evidence>
<dbReference type="Pfam" id="PF12704">
    <property type="entry name" value="MacB_PCD"/>
    <property type="match status" value="1"/>
</dbReference>
<feature type="transmembrane region" description="Helical" evidence="15">
    <location>
        <begin position="654"/>
        <end position="678"/>
    </location>
</feature>
<dbReference type="GO" id="GO:0022857">
    <property type="term" value="F:transmembrane transporter activity"/>
    <property type="evidence" value="ECO:0007669"/>
    <property type="project" value="TreeGrafter"/>
</dbReference>
<dbReference type="AlphaFoldDB" id="A0A5M6I3A4"/>
<keyword evidence="2" id="KW-0813">Transport</keyword>
<keyword evidence="6" id="KW-0547">Nucleotide-binding</keyword>
<feature type="transmembrane region" description="Helical" evidence="15">
    <location>
        <begin position="567"/>
        <end position="592"/>
    </location>
</feature>
<dbReference type="CDD" id="cd03255">
    <property type="entry name" value="ABC_MJ0796_LolCDE_FtsE"/>
    <property type="match status" value="1"/>
</dbReference>
<dbReference type="EMBL" id="VWPL01000005">
    <property type="protein sequence ID" value="KAA5602690.1"/>
    <property type="molecule type" value="Genomic_DNA"/>
</dbReference>